<dbReference type="InterPro" id="IPR022385">
    <property type="entry name" value="Rhs_assc_core"/>
</dbReference>
<evidence type="ECO:0000259" key="5">
    <source>
        <dbReference type="Pfam" id="PF20148"/>
    </source>
</evidence>
<dbReference type="Proteomes" id="UP000008793">
    <property type="component" value="Chromosome"/>
</dbReference>
<dbReference type="NCBIfam" id="TIGR01643">
    <property type="entry name" value="YD_repeat_2x"/>
    <property type="match status" value="5"/>
</dbReference>
<dbReference type="Gene3D" id="2.180.10.10">
    <property type="entry name" value="RHS repeat-associated core"/>
    <property type="match status" value="3"/>
</dbReference>
<dbReference type="InterPro" id="IPR008727">
    <property type="entry name" value="PAAR_motif"/>
</dbReference>
<evidence type="ECO:0000313" key="8">
    <source>
        <dbReference type="Proteomes" id="UP000008793"/>
    </source>
</evidence>
<dbReference type="SUPFAM" id="SSF69304">
    <property type="entry name" value="Tricorn protease N-terminal domain"/>
    <property type="match status" value="1"/>
</dbReference>
<gene>
    <name evidence="7" type="ordered locus">EbC_38070</name>
</gene>
<feature type="domain" description="HNH/Endo VII superfamily nuclease toxins" evidence="4">
    <location>
        <begin position="1358"/>
        <end position="1426"/>
    </location>
</feature>
<dbReference type="KEGG" id="ebi:EbC_38070"/>
<feature type="domain" description="Teneurin-like YD-shell" evidence="6">
    <location>
        <begin position="942"/>
        <end position="1277"/>
    </location>
</feature>
<dbReference type="PANTHER" id="PTHR32305">
    <property type="match status" value="1"/>
</dbReference>
<dbReference type="PANTHER" id="PTHR32305:SF15">
    <property type="entry name" value="PROTEIN RHSA-RELATED"/>
    <property type="match status" value="1"/>
</dbReference>
<protein>
    <submittedName>
        <fullName evidence="7">RHS/YD repeat-containing protein</fullName>
    </submittedName>
</protein>
<dbReference type="InterPro" id="IPR045351">
    <property type="entry name" value="DUF6531"/>
</dbReference>
<feature type="domain" description="DUF6531" evidence="5">
    <location>
        <begin position="242"/>
        <end position="316"/>
    </location>
</feature>
<evidence type="ECO:0000256" key="3">
    <source>
        <dbReference type="SAM" id="Phobius"/>
    </source>
</evidence>
<evidence type="ECO:0000256" key="2">
    <source>
        <dbReference type="SAM" id="MobiDB-lite"/>
    </source>
</evidence>
<dbReference type="CDD" id="cd14742">
    <property type="entry name" value="PAAR_RHS"/>
    <property type="match status" value="1"/>
</dbReference>
<dbReference type="InterPro" id="IPR006530">
    <property type="entry name" value="YD"/>
</dbReference>
<dbReference type="InterPro" id="IPR056823">
    <property type="entry name" value="TEN-like_YD-shell"/>
</dbReference>
<dbReference type="Pfam" id="PF05488">
    <property type="entry name" value="PAAR_motif"/>
    <property type="match status" value="1"/>
</dbReference>
<feature type="transmembrane region" description="Helical" evidence="3">
    <location>
        <begin position="20"/>
        <end position="43"/>
    </location>
</feature>
<feature type="region of interest" description="Disordered" evidence="2">
    <location>
        <begin position="1340"/>
        <end position="1364"/>
    </location>
</feature>
<dbReference type="NCBIfam" id="TIGR03696">
    <property type="entry name" value="Rhs_assc_core"/>
    <property type="match status" value="1"/>
</dbReference>
<dbReference type="HOGENOM" id="CLU_001218_1_4_6"/>
<dbReference type="Gene3D" id="2.60.200.60">
    <property type="match status" value="1"/>
</dbReference>
<keyword evidence="3" id="KW-1133">Transmembrane helix</keyword>
<keyword evidence="3" id="KW-0472">Membrane</keyword>
<dbReference type="Pfam" id="PF20148">
    <property type="entry name" value="DUF6531"/>
    <property type="match status" value="1"/>
</dbReference>
<evidence type="ECO:0000256" key="1">
    <source>
        <dbReference type="ARBA" id="ARBA00022737"/>
    </source>
</evidence>
<dbReference type="eggNOG" id="COG4104">
    <property type="taxonomic scope" value="Bacteria"/>
</dbReference>
<dbReference type="Pfam" id="PF15657">
    <property type="entry name" value="Tox-HNH-EHHH"/>
    <property type="match status" value="1"/>
</dbReference>
<evidence type="ECO:0000313" key="7">
    <source>
        <dbReference type="EMBL" id="CAX61338.1"/>
    </source>
</evidence>
<dbReference type="InterPro" id="IPR031325">
    <property type="entry name" value="RHS_repeat"/>
</dbReference>
<dbReference type="GeneID" id="90513757"/>
<dbReference type="InterPro" id="IPR050708">
    <property type="entry name" value="T6SS_VgrG/RHS"/>
</dbReference>
<dbReference type="RefSeq" id="WP_013203822.1">
    <property type="nucleotide sequence ID" value="NC_014306.1"/>
</dbReference>
<name>D8MWY1_ERWBE</name>
<evidence type="ECO:0000259" key="4">
    <source>
        <dbReference type="Pfam" id="PF15657"/>
    </source>
</evidence>
<reference evidence="7 8" key="1">
    <citation type="journal article" date="2010" name="BMC Genomics">
        <title>Genome comparison of the epiphytic bacteria Erwinia billingiae and E. tasmaniensis with the pear pathogen E. pyrifoliae.</title>
        <authorList>
            <person name="Kube M."/>
            <person name="Migdoll A.M."/>
            <person name="Gehring I."/>
            <person name="Heitmann K."/>
            <person name="Mayer Y."/>
            <person name="Kuhl H."/>
            <person name="Knaust F."/>
            <person name="Geider K."/>
            <person name="Reinhardt R."/>
        </authorList>
    </citation>
    <scope>NUCLEOTIDE SEQUENCE [LARGE SCALE GENOMIC DNA]</scope>
    <source>
        <strain evidence="7 8">Eb661</strain>
    </source>
</reference>
<evidence type="ECO:0000259" key="6">
    <source>
        <dbReference type="Pfam" id="PF25023"/>
    </source>
</evidence>
<organism evidence="8">
    <name type="scientific">Erwinia billingiae (strain Eb661)</name>
    <dbReference type="NCBI Taxonomy" id="634500"/>
    <lineage>
        <taxon>Bacteria</taxon>
        <taxon>Pseudomonadati</taxon>
        <taxon>Pseudomonadota</taxon>
        <taxon>Gammaproteobacteria</taxon>
        <taxon>Enterobacterales</taxon>
        <taxon>Erwiniaceae</taxon>
        <taxon>Erwinia</taxon>
    </lineage>
</organism>
<keyword evidence="1" id="KW-0677">Repeat</keyword>
<sequence length="1426" mass="158753">MLEAARVGDDIGHSHALAGMIAGTVVGGLLCAMGGIAAGALMVAGLASSYLGVGLLLVGASLAVGYATGELATAARDGIAAAGAAGMSANGKILTGSHNVFINGKPAAIATLSQAGCANDGPSMQVAQGSASVFINGFPAARIGDATNCDAKVLTGSSNVFIGGARQTTLPITPEVADWMYKASDLTLLFTGLVGGWGGAAGKVGALSKLLAKLPGINKLARITCRAGALMTGAAAAGIIARPVDLISGQKFLDGDDELDFTLPSRLPVLWQRYWRSGNPAESVLGRGWSLFWETRLARYQDGLVWRAPSGDYVSFPDVPKGRKTWCDSEKCWLEHHSDDSWSVFDVSGERLHYGSLDEAMPGLLTAMADLTGNTITFHYQHDGLLHELIDSAGQRVICRYDPARKRLLEARLDDAVTLVSYEYDDEGQLVRVKNRGGSVVRRFSWHDGLMSSHEDANGLLNEYLWREIAGLPRVVAYRNSAGERLDFSYDFENGTRRAVREDGCTAHWVCEDDDSVAAFTDWDGRRYSFIYQKGELCCVLLPGGAQRSCQWDRHGRLLSEKDELGRRTEYRWSRLSTNLVEIAWPDGVRERSDFDPAGRLIAETDAAGNITRWHYPDAEESLPDRITDASGGEVSLQWNHQGLLTQRTDCSGSITRWQYDSFGQPKAMIDAQGNITRWHWLAVGQLSEVEHPDGTTERFSWNERNQLAAWHDPLESLTRWQYNALGQPLSQTDRLNRTRRWHYDVRGRLTELDNGNGGRYRFEHDPTGRLTREVRPDETSRQFDYDEAGYLATVAETAREAADGGIARRSQMFRHDAAGQLLWRANISAEWDYCYDLRGRLTRLQRTPTESGRALGIEEDSLQFSYNALGQLEEESGVNGTLRYTRDAQGNLTHLALPGDDELRWLHYGSGHVSAIGFNRQTVSEFTRDSLHREVSRTQGTRLQTRSYDALGRRTQQQSQLSGEFVSPQSTLLARAFRYTARGELAGVSDTLRGDIHYGYDAEGRLLSHAESRSRRAANELRYDNADNLLAEGNGPLPDNWGGWNDDPVYGQRQSHGSQDTDAIADNRLSVWRNLFYKYDGWGNLISRRNGADEQHYRYDADNRLIKASGTGPEGRFEAHYHYDALGRRTCKAVRLHDKTVATRFLWQGYRLLQEQKQNGARQTYLYDPNDIWSPLARLDQPVAGTAADIFWFNTDLNGAPLEVTDEEGHLRWAGHYGTFGEVKYQTTRSFDVRQDRSLTEQPLRYAGQYADKETGLHYNLFRYYDPGVGRFTVQDPIGLAGGDNLYAYAPNPLSWIDPLGLTKCNSQFNSRKEAFRAAKRDAGIPMTQQPDRIFNPKTGFHGDHRNVRMTDSNNNPISDKSGNQIWTREYQFTKTDGNKIIIQDHSAGHSYPGGIGNQGRHLNVRPIENIRTGFVSGTFDHYEF</sequence>
<dbReference type="Pfam" id="PF25023">
    <property type="entry name" value="TEN_YD-shell"/>
    <property type="match status" value="1"/>
</dbReference>
<dbReference type="EMBL" id="FP236843">
    <property type="protein sequence ID" value="CAX61338.1"/>
    <property type="molecule type" value="Genomic_DNA"/>
</dbReference>
<feature type="transmembrane region" description="Helical" evidence="3">
    <location>
        <begin position="50"/>
        <end position="69"/>
    </location>
</feature>
<proteinExistence type="predicted"/>
<dbReference type="InterPro" id="IPR028048">
    <property type="entry name" value="Tox-HNH-EHHH"/>
</dbReference>
<dbReference type="Pfam" id="PF05593">
    <property type="entry name" value="RHS_repeat"/>
    <property type="match status" value="3"/>
</dbReference>
<keyword evidence="8" id="KW-1185">Reference proteome</keyword>
<dbReference type="STRING" id="634500.EbC_38070"/>
<keyword evidence="3" id="KW-0812">Transmembrane</keyword>
<dbReference type="eggNOG" id="COG3209">
    <property type="taxonomic scope" value="Bacteria"/>
</dbReference>
<feature type="compositionally biased region" description="Polar residues" evidence="2">
    <location>
        <begin position="1351"/>
        <end position="1364"/>
    </location>
</feature>
<accession>D8MWY1</accession>